<keyword evidence="2" id="KW-1185">Reference proteome</keyword>
<evidence type="ECO:0000313" key="2">
    <source>
        <dbReference type="Proteomes" id="UP001165960"/>
    </source>
</evidence>
<sequence>MKSNTYTATKLTTKNPQYYVKWRGYPMEESTWEPLSNLTNAQEAIQIYLNKKNWEGGSPREEGDDVSIDNSPPLETQAQERELNPEPGFPRAAKPMDHRTACPHFSGVVPLQADTEDDGPPSETDQAKEISALSGVPITTPNGGNQATTISFMSLKSSPATNQEPTQGRGTSLQPGPMTTTLEQDNQVAKLGVTTNERTPRPSAILLPLDPSPRFPQPWLSQCLDEPPTENFKFGRGGTI</sequence>
<dbReference type="Proteomes" id="UP001165960">
    <property type="component" value="Unassembled WGS sequence"/>
</dbReference>
<evidence type="ECO:0000313" key="1">
    <source>
        <dbReference type="EMBL" id="KAJ9081854.1"/>
    </source>
</evidence>
<organism evidence="1 2">
    <name type="scientific">Entomophthora muscae</name>
    <dbReference type="NCBI Taxonomy" id="34485"/>
    <lineage>
        <taxon>Eukaryota</taxon>
        <taxon>Fungi</taxon>
        <taxon>Fungi incertae sedis</taxon>
        <taxon>Zoopagomycota</taxon>
        <taxon>Entomophthoromycotina</taxon>
        <taxon>Entomophthoromycetes</taxon>
        <taxon>Entomophthorales</taxon>
        <taxon>Entomophthoraceae</taxon>
        <taxon>Entomophthora</taxon>
    </lineage>
</organism>
<dbReference type="EMBL" id="QTSX02001455">
    <property type="protein sequence ID" value="KAJ9081854.1"/>
    <property type="molecule type" value="Genomic_DNA"/>
</dbReference>
<proteinExistence type="predicted"/>
<comment type="caution">
    <text evidence="1">The sequence shown here is derived from an EMBL/GenBank/DDBJ whole genome shotgun (WGS) entry which is preliminary data.</text>
</comment>
<accession>A0ACC2U4Z6</accession>
<gene>
    <name evidence="1" type="primary">MPP8_14</name>
    <name evidence="1" type="ORF">DSO57_1010526</name>
</gene>
<protein>
    <submittedName>
        <fullName evidence="1">M-phase phosphoprotein 8</fullName>
    </submittedName>
</protein>
<name>A0ACC2U4Z6_9FUNG</name>
<reference evidence="1" key="1">
    <citation type="submission" date="2022-04" db="EMBL/GenBank/DDBJ databases">
        <title>Genome of the entomopathogenic fungus Entomophthora muscae.</title>
        <authorList>
            <person name="Elya C."/>
            <person name="Lovett B.R."/>
            <person name="Lee E."/>
            <person name="Macias A.M."/>
            <person name="Hajek A.E."/>
            <person name="De Bivort B.L."/>
            <person name="Kasson M.T."/>
            <person name="De Fine Licht H.H."/>
            <person name="Stajich J.E."/>
        </authorList>
    </citation>
    <scope>NUCLEOTIDE SEQUENCE</scope>
    <source>
        <strain evidence="1">Berkeley</strain>
    </source>
</reference>